<organism evidence="1 4">
    <name type="scientific">Leptospira adleri</name>
    <dbReference type="NCBI Taxonomy" id="2023186"/>
    <lineage>
        <taxon>Bacteria</taxon>
        <taxon>Pseudomonadati</taxon>
        <taxon>Spirochaetota</taxon>
        <taxon>Spirochaetia</taxon>
        <taxon>Leptospirales</taxon>
        <taxon>Leptospiraceae</taxon>
        <taxon>Leptospira</taxon>
    </lineage>
</organism>
<gene>
    <name evidence="2" type="ORF">CH376_11445</name>
    <name evidence="1" type="ORF">CH380_13165</name>
</gene>
<accession>A0A2M9YME4</accession>
<keyword evidence="3" id="KW-1185">Reference proteome</keyword>
<dbReference type="AlphaFoldDB" id="A0A2M9YME4"/>
<reference evidence="3 4" key="1">
    <citation type="submission" date="2017-07" db="EMBL/GenBank/DDBJ databases">
        <title>Leptospira spp. isolated from tropical soils.</title>
        <authorList>
            <person name="Thibeaux R."/>
            <person name="Iraola G."/>
            <person name="Ferres I."/>
            <person name="Bierque E."/>
            <person name="Girault D."/>
            <person name="Soupe-Gilbert M.-E."/>
            <person name="Picardeau M."/>
            <person name="Goarant C."/>
        </authorList>
    </citation>
    <scope>NUCLEOTIDE SEQUENCE [LARGE SCALE GENOMIC DNA]</scope>
    <source>
        <strain evidence="1 4">FH2-B-C1</strain>
        <strain evidence="2 3">FH2-B-D1</strain>
    </source>
</reference>
<evidence type="ECO:0000313" key="3">
    <source>
        <dbReference type="Proteomes" id="UP000232149"/>
    </source>
</evidence>
<evidence type="ECO:0000313" key="1">
    <source>
        <dbReference type="EMBL" id="PJZ52702.1"/>
    </source>
</evidence>
<dbReference type="EMBL" id="NPDU01000026">
    <property type="protein sequence ID" value="PJZ61722.1"/>
    <property type="molecule type" value="Genomic_DNA"/>
</dbReference>
<evidence type="ECO:0008006" key="5">
    <source>
        <dbReference type="Google" id="ProtNLM"/>
    </source>
</evidence>
<proteinExistence type="predicted"/>
<dbReference type="Proteomes" id="UP000232188">
    <property type="component" value="Unassembled WGS sequence"/>
</dbReference>
<evidence type="ECO:0000313" key="4">
    <source>
        <dbReference type="Proteomes" id="UP000232188"/>
    </source>
</evidence>
<sequence length="212" mass="22120">MKKILISMNLALFLFFIVDCKKDESDDTALMAGLIALAGGNCFTLPQQVVVKDGNSAQTTTYNCAAVGKVYTCVPVGGGNSVVRTYSSATAGKLGVVDPPPFSNLHVQRGLTSRVEGGTTNTFTYNSSNQLTAVASPAVVTYSNYDANGFPKSNSSGQTLTYTYAAGAKIPSTSADGAFTYTYDSKGWGTKIDFGFGNPSTAENTGSVSICE</sequence>
<name>A0A2M9YME4_9LEPT</name>
<protein>
    <recommendedName>
        <fullName evidence="5">YD repeat-containing protein</fullName>
    </recommendedName>
</protein>
<dbReference type="RefSeq" id="WP_100786217.1">
    <property type="nucleotide sequence ID" value="NZ_NPDU01000026.1"/>
</dbReference>
<comment type="caution">
    <text evidence="1">The sequence shown here is derived from an EMBL/GenBank/DDBJ whole genome shotgun (WGS) entry which is preliminary data.</text>
</comment>
<dbReference type="EMBL" id="NPDV01000011">
    <property type="protein sequence ID" value="PJZ52702.1"/>
    <property type="molecule type" value="Genomic_DNA"/>
</dbReference>
<evidence type="ECO:0000313" key="2">
    <source>
        <dbReference type="EMBL" id="PJZ61722.1"/>
    </source>
</evidence>
<dbReference type="Proteomes" id="UP000232149">
    <property type="component" value="Unassembled WGS sequence"/>
</dbReference>